<dbReference type="AlphaFoldDB" id="A0A1S2LTD9"/>
<dbReference type="EMBL" id="MLQQ01000001">
    <property type="protein sequence ID" value="OIJ15594.1"/>
    <property type="molecule type" value="Genomic_DNA"/>
</dbReference>
<name>A0A1S2LTD9_9BACI</name>
<dbReference type="GO" id="GO:0046872">
    <property type="term" value="F:metal ion binding"/>
    <property type="evidence" value="ECO:0007669"/>
    <property type="project" value="UniProtKB-KW"/>
</dbReference>
<keyword evidence="3" id="KW-0378">Hydrolase</keyword>
<dbReference type="Gene3D" id="3.40.50.1000">
    <property type="entry name" value="HAD superfamily/HAD-like"/>
    <property type="match status" value="1"/>
</dbReference>
<dbReference type="PANTHER" id="PTHR28181:SF2">
    <property type="entry name" value="PHOSPHORIC MONOESTER HYDROLASE"/>
    <property type="match status" value="1"/>
</dbReference>
<dbReference type="Proteomes" id="UP000180098">
    <property type="component" value="Unassembled WGS sequence"/>
</dbReference>
<sequence>MKKWAFVSDFDGTISEVDFYSLVIEKYFPEGRELFKRWKAEEILDIDFLQKVFLSINQDEEQIINEITSMPIDDYVPNFIKTVQKNGGDFFILSAGTDYYIHHFLKRYHIQNVKVFSNEGYFHEKNIHLNIDKEHEHFSKRYGIDKSKVITQLKDQYEHIYFIGDSEPDSHPAKHADITFAKGALQHILKKQNTPFIPVSTFKEVEQYFINKGVIQPC</sequence>
<comment type="caution">
    <text evidence="5">The sequence shown here is derived from an EMBL/GenBank/DDBJ whole genome shotgun (WGS) entry which is preliminary data.</text>
</comment>
<dbReference type="InterPro" id="IPR036412">
    <property type="entry name" value="HAD-like_sf"/>
</dbReference>
<evidence type="ECO:0000313" key="6">
    <source>
        <dbReference type="Proteomes" id="UP000180098"/>
    </source>
</evidence>
<proteinExistence type="predicted"/>
<dbReference type="InterPro" id="IPR023214">
    <property type="entry name" value="HAD_sf"/>
</dbReference>
<keyword evidence="2" id="KW-0479">Metal-binding</keyword>
<keyword evidence="6" id="KW-1185">Reference proteome</keyword>
<dbReference type="RefSeq" id="WP_071311519.1">
    <property type="nucleotide sequence ID" value="NZ_MLQQ01000001.1"/>
</dbReference>
<dbReference type="OrthoDB" id="9804940at2"/>
<organism evidence="5 6">
    <name type="scientific">Anaerobacillus arseniciselenatis</name>
    <dbReference type="NCBI Taxonomy" id="85682"/>
    <lineage>
        <taxon>Bacteria</taxon>
        <taxon>Bacillati</taxon>
        <taxon>Bacillota</taxon>
        <taxon>Bacilli</taxon>
        <taxon>Bacillales</taxon>
        <taxon>Bacillaceae</taxon>
        <taxon>Anaerobacillus</taxon>
    </lineage>
</organism>
<dbReference type="NCBIfam" id="TIGR01488">
    <property type="entry name" value="HAD-SF-IB"/>
    <property type="match status" value="1"/>
</dbReference>
<dbReference type="InterPro" id="IPR006384">
    <property type="entry name" value="HAD_hydro_PyrdxlP_Pase-like"/>
</dbReference>
<dbReference type="PANTHER" id="PTHR28181">
    <property type="entry name" value="UPF0655 PROTEIN YCR015C"/>
    <property type="match status" value="1"/>
</dbReference>
<reference evidence="5 6" key="1">
    <citation type="submission" date="2016-10" db="EMBL/GenBank/DDBJ databases">
        <title>Draft genome sequences of four alkaliphilic bacteria belonging to the Anaerobacillus genus.</title>
        <authorList>
            <person name="Bassil N.M."/>
            <person name="Lloyd J.R."/>
        </authorList>
    </citation>
    <scope>NUCLEOTIDE SEQUENCE [LARGE SCALE GENOMIC DNA]</scope>
    <source>
        <strain evidence="5 6">DSM 15340</strain>
    </source>
</reference>
<evidence type="ECO:0000256" key="2">
    <source>
        <dbReference type="ARBA" id="ARBA00022723"/>
    </source>
</evidence>
<evidence type="ECO:0000256" key="4">
    <source>
        <dbReference type="ARBA" id="ARBA00022842"/>
    </source>
</evidence>
<dbReference type="NCBIfam" id="TIGR01489">
    <property type="entry name" value="DKMTPPase-SF"/>
    <property type="match status" value="1"/>
</dbReference>
<gene>
    <name evidence="5" type="ORF">BKP35_00960</name>
</gene>
<dbReference type="GO" id="GO:0016791">
    <property type="term" value="F:phosphatase activity"/>
    <property type="evidence" value="ECO:0007669"/>
    <property type="project" value="InterPro"/>
</dbReference>
<comment type="cofactor">
    <cofactor evidence="1">
        <name>Mg(2+)</name>
        <dbReference type="ChEBI" id="CHEBI:18420"/>
    </cofactor>
</comment>
<evidence type="ECO:0000256" key="3">
    <source>
        <dbReference type="ARBA" id="ARBA00022801"/>
    </source>
</evidence>
<dbReference type="SUPFAM" id="SSF56784">
    <property type="entry name" value="HAD-like"/>
    <property type="match status" value="1"/>
</dbReference>
<evidence type="ECO:0000256" key="1">
    <source>
        <dbReference type="ARBA" id="ARBA00001946"/>
    </source>
</evidence>
<keyword evidence="4" id="KW-0460">Magnesium</keyword>
<evidence type="ECO:0000313" key="5">
    <source>
        <dbReference type="EMBL" id="OIJ15594.1"/>
    </source>
</evidence>
<dbReference type="Gene3D" id="3.90.1470.20">
    <property type="match status" value="1"/>
</dbReference>
<protein>
    <submittedName>
        <fullName evidence="5">2,3-diketo-5-methylthio-1-phosphopentane phosphatase</fullName>
    </submittedName>
</protein>
<dbReference type="InterPro" id="IPR050849">
    <property type="entry name" value="HAD-like_hydrolase_phosphatase"/>
</dbReference>
<dbReference type="Pfam" id="PF06888">
    <property type="entry name" value="Put_Phosphatase"/>
    <property type="match status" value="1"/>
</dbReference>
<accession>A0A1S2LTD9</accession>
<dbReference type="InterPro" id="IPR016965">
    <property type="entry name" value="Pase_PHOSPHO-typ"/>
</dbReference>